<evidence type="ECO:0000313" key="3">
    <source>
        <dbReference type="WBParaSite" id="EVEC_0000002201-mRNA-1"/>
    </source>
</evidence>
<name>A0A0N4USF8_ENTVE</name>
<keyword evidence="2" id="KW-1185">Reference proteome</keyword>
<organism evidence="3">
    <name type="scientific">Enterobius vermicularis</name>
    <name type="common">Human pinworm</name>
    <dbReference type="NCBI Taxonomy" id="51028"/>
    <lineage>
        <taxon>Eukaryota</taxon>
        <taxon>Metazoa</taxon>
        <taxon>Ecdysozoa</taxon>
        <taxon>Nematoda</taxon>
        <taxon>Chromadorea</taxon>
        <taxon>Rhabditida</taxon>
        <taxon>Spirurina</taxon>
        <taxon>Oxyuridomorpha</taxon>
        <taxon>Oxyuroidea</taxon>
        <taxon>Oxyuridae</taxon>
        <taxon>Enterobius</taxon>
    </lineage>
</organism>
<accession>A0A0N4USF8</accession>
<dbReference type="Proteomes" id="UP000274131">
    <property type="component" value="Unassembled WGS sequence"/>
</dbReference>
<sequence>MAVYSSVMAGRHDIIFDTVGTMRISPEPFPGKRKIPAGPRSCFTFFSASFAASPEMLRYLYFNTFSVMLTLAI</sequence>
<gene>
    <name evidence="1" type="ORF">EVEC_LOCUS23</name>
</gene>
<dbReference type="AlphaFoldDB" id="A0A0N4USF8"/>
<reference evidence="1 2" key="2">
    <citation type="submission" date="2018-10" db="EMBL/GenBank/DDBJ databases">
        <authorList>
            <consortium name="Pathogen Informatics"/>
        </authorList>
    </citation>
    <scope>NUCLEOTIDE SEQUENCE [LARGE SCALE GENOMIC DNA]</scope>
</reference>
<dbReference type="WBParaSite" id="EVEC_0000002201-mRNA-1">
    <property type="protein sequence ID" value="EVEC_0000002201-mRNA-1"/>
    <property type="gene ID" value="EVEC_0000002201"/>
</dbReference>
<evidence type="ECO:0000313" key="2">
    <source>
        <dbReference type="Proteomes" id="UP000274131"/>
    </source>
</evidence>
<proteinExistence type="predicted"/>
<reference evidence="3" key="1">
    <citation type="submission" date="2017-02" db="UniProtKB">
        <authorList>
            <consortium name="WormBaseParasite"/>
        </authorList>
    </citation>
    <scope>IDENTIFICATION</scope>
</reference>
<protein>
    <submittedName>
        <fullName evidence="3">Kinesin motor domain-containing protein</fullName>
    </submittedName>
</protein>
<dbReference type="EMBL" id="UXUI01000010">
    <property type="protein sequence ID" value="VDD84880.1"/>
    <property type="molecule type" value="Genomic_DNA"/>
</dbReference>
<evidence type="ECO:0000313" key="1">
    <source>
        <dbReference type="EMBL" id="VDD84880.1"/>
    </source>
</evidence>